<proteinExistence type="predicted"/>
<gene>
    <name evidence="1" type="ORF">HW555_006175</name>
</gene>
<reference evidence="1" key="1">
    <citation type="submission" date="2020-08" db="EMBL/GenBank/DDBJ databases">
        <title>Spodoptera exigua strain:BAW_Kor-Di-RS1 Genome sequencing and assembly.</title>
        <authorList>
            <person name="Kim J."/>
            <person name="Nam H.Y."/>
            <person name="Kwon M."/>
            <person name="Choi J.H."/>
            <person name="Cho S.R."/>
            <person name="Kim G.-H."/>
        </authorList>
    </citation>
    <scope>NUCLEOTIDE SEQUENCE</scope>
    <source>
        <strain evidence="1">BAW_Kor-Di-RS1</strain>
        <tissue evidence="1">Whole-body</tissue>
    </source>
</reference>
<organism evidence="1 2">
    <name type="scientific">Spodoptera exigua</name>
    <name type="common">Beet armyworm</name>
    <name type="synonym">Noctua fulgens</name>
    <dbReference type="NCBI Taxonomy" id="7107"/>
    <lineage>
        <taxon>Eukaryota</taxon>
        <taxon>Metazoa</taxon>
        <taxon>Ecdysozoa</taxon>
        <taxon>Arthropoda</taxon>
        <taxon>Hexapoda</taxon>
        <taxon>Insecta</taxon>
        <taxon>Pterygota</taxon>
        <taxon>Neoptera</taxon>
        <taxon>Endopterygota</taxon>
        <taxon>Lepidoptera</taxon>
        <taxon>Glossata</taxon>
        <taxon>Ditrysia</taxon>
        <taxon>Noctuoidea</taxon>
        <taxon>Noctuidae</taxon>
        <taxon>Amphipyrinae</taxon>
        <taxon>Spodoptera</taxon>
    </lineage>
</organism>
<keyword evidence="2" id="KW-1185">Reference proteome</keyword>
<evidence type="ECO:0000313" key="2">
    <source>
        <dbReference type="Proteomes" id="UP000648187"/>
    </source>
</evidence>
<evidence type="ECO:0000313" key="1">
    <source>
        <dbReference type="EMBL" id="KAF9416508.1"/>
    </source>
</evidence>
<sequence length="115" mass="13486">MVWMRYRHFMSNWYRVPAGQWMSERDLYSGNSSCGRVGDYDRLDNRPTQYSITSLCGRTSICRHTPSGYQMYCDHFPWLSPSHAQITRRSRRRHIATNTAKFDTTTTQPLALSLS</sequence>
<dbReference type="AlphaFoldDB" id="A0A835L5L9"/>
<comment type="caution">
    <text evidence="1">The sequence shown here is derived from an EMBL/GenBank/DDBJ whole genome shotgun (WGS) entry which is preliminary data.</text>
</comment>
<name>A0A835L5L9_SPOEX</name>
<dbReference type="Proteomes" id="UP000648187">
    <property type="component" value="Unassembled WGS sequence"/>
</dbReference>
<protein>
    <submittedName>
        <fullName evidence="1">Uncharacterized protein</fullName>
    </submittedName>
</protein>
<accession>A0A835L5L9</accession>
<dbReference type="EMBL" id="JACKWZ010000089">
    <property type="protein sequence ID" value="KAF9416508.1"/>
    <property type="molecule type" value="Genomic_DNA"/>
</dbReference>